<dbReference type="Proteomes" id="UP000076715">
    <property type="component" value="Unassembled WGS sequence"/>
</dbReference>
<dbReference type="RefSeq" id="WP_066314068.1">
    <property type="nucleotide sequence ID" value="NZ_LQRT01000013.1"/>
</dbReference>
<dbReference type="STRING" id="1642818.AWE51_05955"/>
<name>A0A162CQ32_9FLAO</name>
<comment type="caution">
    <text evidence="2">The sequence shown here is derived from an EMBL/GenBank/DDBJ whole genome shotgun (WGS) entry which is preliminary data.</text>
</comment>
<organism evidence="2 3">
    <name type="scientific">Aquimarina aggregata</name>
    <dbReference type="NCBI Taxonomy" id="1642818"/>
    <lineage>
        <taxon>Bacteria</taxon>
        <taxon>Pseudomonadati</taxon>
        <taxon>Bacteroidota</taxon>
        <taxon>Flavobacteriia</taxon>
        <taxon>Flavobacteriales</taxon>
        <taxon>Flavobacteriaceae</taxon>
        <taxon>Aquimarina</taxon>
    </lineage>
</organism>
<keyword evidence="3" id="KW-1185">Reference proteome</keyword>
<evidence type="ECO:0008006" key="4">
    <source>
        <dbReference type="Google" id="ProtNLM"/>
    </source>
</evidence>
<evidence type="ECO:0000256" key="1">
    <source>
        <dbReference type="SAM" id="SignalP"/>
    </source>
</evidence>
<gene>
    <name evidence="2" type="ORF">AWE51_05955</name>
</gene>
<feature type="chain" id="PRO_5007833567" description="Lipoprotein" evidence="1">
    <location>
        <begin position="22"/>
        <end position="276"/>
    </location>
</feature>
<dbReference type="EMBL" id="LQRT01000013">
    <property type="protein sequence ID" value="KZS40494.1"/>
    <property type="molecule type" value="Genomic_DNA"/>
</dbReference>
<protein>
    <recommendedName>
        <fullName evidence="4">Lipoprotein</fullName>
    </recommendedName>
</protein>
<keyword evidence="1" id="KW-0732">Signal</keyword>
<evidence type="ECO:0000313" key="3">
    <source>
        <dbReference type="Proteomes" id="UP000076715"/>
    </source>
</evidence>
<evidence type="ECO:0000313" key="2">
    <source>
        <dbReference type="EMBL" id="KZS40494.1"/>
    </source>
</evidence>
<reference evidence="2 3" key="1">
    <citation type="submission" date="2016-01" db="EMBL/GenBank/DDBJ databases">
        <title>The draft genome sequence of Aquimarina sp. RZW4-3-2.</title>
        <authorList>
            <person name="Wang Y."/>
        </authorList>
    </citation>
    <scope>NUCLEOTIDE SEQUENCE [LARGE SCALE GENOMIC DNA]</scope>
    <source>
        <strain evidence="2 3">RZW4-3-2</strain>
    </source>
</reference>
<dbReference type="PROSITE" id="PS51257">
    <property type="entry name" value="PROKAR_LIPOPROTEIN"/>
    <property type="match status" value="1"/>
</dbReference>
<dbReference type="AlphaFoldDB" id="A0A162CQ32"/>
<sequence length="276" mass="30133">MKNRVIAFLSIVLVSSTFLISCQEDDNDQNPIGPVTTSQQFKDIEAATNEINSMVESTFGSQSGLLPTARNNNKINDCATISNEVIEDIRTVVIDFGDGCEVNGETISGIIRMSFDVKLNADNKVEISYGLENFKYKDITVSGTATTTFTFRTESTNTTFSTSSDFSFTWDEGLTATNKSNFNNEIVIESSTDAPEGSQYYTLTSGSSTTEFSNGDIYTVEINTPLRKEIGCNYIVSGVVTTTQNDDTTTLNYGDGECDNKATQTDKDGNETVIEL</sequence>
<dbReference type="OrthoDB" id="1114031at2"/>
<feature type="signal peptide" evidence="1">
    <location>
        <begin position="1"/>
        <end position="21"/>
    </location>
</feature>
<accession>A0A162CQ32</accession>
<proteinExistence type="predicted"/>